<comment type="similarity">
    <text evidence="1 7">Belongs to the FliN/MopA/SpaO family.</text>
</comment>
<comment type="subcellular location">
    <subcellularLocation>
        <location evidence="7">Cell membrane</location>
        <topology evidence="7">Peripheral membrane protein</topology>
        <orientation evidence="7">Cytoplasmic side</orientation>
    </subcellularLocation>
    <subcellularLocation>
        <location evidence="7">Bacterial flagellum basal body</location>
    </subcellularLocation>
</comment>
<keyword evidence="11" id="KW-1185">Reference proteome</keyword>
<dbReference type="AlphaFoldDB" id="A0A7Y0HHX7"/>
<dbReference type="Gene3D" id="2.30.330.10">
    <property type="entry name" value="SpoA-like"/>
    <property type="match status" value="1"/>
</dbReference>
<sequence length="125" mass="13318">MAAEAAESGKNADNFDLKELGDGVSTDDYLDPRAADLAVPTGARDLEAVYEIPVQVAAVLGKSSMQVSQLLKLGRGAVVELDRKVGEAIDIYVNNRLVARGEVVLVDDKLGVTMTEIIKSDKTQT</sequence>
<dbReference type="GO" id="GO:0009425">
    <property type="term" value="C:bacterial-type flagellum basal body"/>
    <property type="evidence" value="ECO:0007669"/>
    <property type="project" value="UniProtKB-SubCell"/>
</dbReference>
<dbReference type="EMBL" id="JABBNT010000005">
    <property type="protein sequence ID" value="NMM46357.1"/>
    <property type="molecule type" value="Genomic_DNA"/>
</dbReference>
<dbReference type="InterPro" id="IPR036429">
    <property type="entry name" value="SpoA-like_sf"/>
</dbReference>
<proteinExistence type="inferred from homology"/>
<accession>A0A7Y0HHX7</accession>
<keyword evidence="7" id="KW-0975">Bacterial flagellum</keyword>
<dbReference type="InterPro" id="IPR012826">
    <property type="entry name" value="FliN"/>
</dbReference>
<evidence type="ECO:0000256" key="7">
    <source>
        <dbReference type="RuleBase" id="RU362074"/>
    </source>
</evidence>
<evidence type="ECO:0000256" key="5">
    <source>
        <dbReference type="ARBA" id="ARBA00022779"/>
    </source>
</evidence>
<dbReference type="GO" id="GO:0071973">
    <property type="term" value="P:bacterial-type flagellum-dependent cell motility"/>
    <property type="evidence" value="ECO:0007669"/>
    <property type="project" value="UniProtKB-UniRule"/>
</dbReference>
<dbReference type="PANTHER" id="PTHR43484:SF1">
    <property type="entry name" value="FLAGELLAR MOTOR SWITCH PROTEIN FLIN"/>
    <property type="match status" value="1"/>
</dbReference>
<dbReference type="InterPro" id="IPR051469">
    <property type="entry name" value="FliN/MopA/SpaO"/>
</dbReference>
<dbReference type="NCBIfam" id="TIGR02480">
    <property type="entry name" value="fliN"/>
    <property type="match status" value="1"/>
</dbReference>
<dbReference type="RefSeq" id="WP_169626849.1">
    <property type="nucleotide sequence ID" value="NZ_JABBNT010000005.1"/>
</dbReference>
<keyword evidence="10" id="KW-0282">Flagellum</keyword>
<dbReference type="PANTHER" id="PTHR43484">
    <property type="match status" value="1"/>
</dbReference>
<dbReference type="PRINTS" id="PR00956">
    <property type="entry name" value="FLGMOTORFLIN"/>
</dbReference>
<evidence type="ECO:0000256" key="6">
    <source>
        <dbReference type="ARBA" id="ARBA00023136"/>
    </source>
</evidence>
<dbReference type="GO" id="GO:0005886">
    <property type="term" value="C:plasma membrane"/>
    <property type="evidence" value="ECO:0007669"/>
    <property type="project" value="UniProtKB-SubCell"/>
</dbReference>
<dbReference type="InterPro" id="IPR001543">
    <property type="entry name" value="FliN-like_C"/>
</dbReference>
<evidence type="ECO:0000256" key="8">
    <source>
        <dbReference type="SAM" id="MobiDB-lite"/>
    </source>
</evidence>
<gene>
    <name evidence="10" type="primary">fliN</name>
    <name evidence="10" type="ORF">HH303_17835</name>
</gene>
<evidence type="ECO:0000313" key="10">
    <source>
        <dbReference type="EMBL" id="NMM46357.1"/>
    </source>
</evidence>
<evidence type="ECO:0000256" key="1">
    <source>
        <dbReference type="ARBA" id="ARBA00009226"/>
    </source>
</evidence>
<organism evidence="10 11">
    <name type="scientific">Pacificispira spongiicola</name>
    <dbReference type="NCBI Taxonomy" id="2729598"/>
    <lineage>
        <taxon>Bacteria</taxon>
        <taxon>Pseudomonadati</taxon>
        <taxon>Pseudomonadota</taxon>
        <taxon>Alphaproteobacteria</taxon>
        <taxon>Rhodospirillales</taxon>
        <taxon>Rhodospirillaceae</taxon>
        <taxon>Pacificispira</taxon>
    </lineage>
</organism>
<protein>
    <recommendedName>
        <fullName evidence="2 7">Flagellar motor switch protein FliN</fullName>
    </recommendedName>
</protein>
<keyword evidence="3 7" id="KW-1003">Cell membrane</keyword>
<reference evidence="10 11" key="1">
    <citation type="submission" date="2020-04" db="EMBL/GenBank/DDBJ databases">
        <title>Rhodospirillaceae bacterium KN72 isolated from deep sea.</title>
        <authorList>
            <person name="Zhang D.-C."/>
        </authorList>
    </citation>
    <scope>NUCLEOTIDE SEQUENCE [LARGE SCALE GENOMIC DNA]</scope>
    <source>
        <strain evidence="10 11">KN72</strain>
    </source>
</reference>
<dbReference type="GO" id="GO:0006935">
    <property type="term" value="P:chemotaxis"/>
    <property type="evidence" value="ECO:0007669"/>
    <property type="project" value="UniProtKB-KW"/>
</dbReference>
<dbReference type="Proteomes" id="UP000539372">
    <property type="component" value="Unassembled WGS sequence"/>
</dbReference>
<evidence type="ECO:0000256" key="3">
    <source>
        <dbReference type="ARBA" id="ARBA00022475"/>
    </source>
</evidence>
<dbReference type="InterPro" id="IPR001172">
    <property type="entry name" value="FliN_T3SS_HrcQb"/>
</dbReference>
<dbReference type="Pfam" id="PF01052">
    <property type="entry name" value="FliMN_C"/>
    <property type="match status" value="1"/>
</dbReference>
<feature type="domain" description="Flagellar motor switch protein FliN-like C-terminal" evidence="9">
    <location>
        <begin position="48"/>
        <end position="118"/>
    </location>
</feature>
<evidence type="ECO:0000259" key="9">
    <source>
        <dbReference type="Pfam" id="PF01052"/>
    </source>
</evidence>
<comment type="caution">
    <text evidence="10">The sequence shown here is derived from an EMBL/GenBank/DDBJ whole genome shotgun (WGS) entry which is preliminary data.</text>
</comment>
<evidence type="ECO:0000256" key="4">
    <source>
        <dbReference type="ARBA" id="ARBA00022500"/>
    </source>
</evidence>
<keyword evidence="4 7" id="KW-0145">Chemotaxis</keyword>
<comment type="function">
    <text evidence="7">FliN is one of three proteins (FliG, FliN, FliM) that form the rotor-mounted switch complex (C ring), located at the base of the basal body. This complex interacts with the CheY and CheZ chemotaxis proteins, in addition to contacting components of the motor that determine the direction of flagellar rotation.</text>
</comment>
<feature type="region of interest" description="Disordered" evidence="8">
    <location>
        <begin position="1"/>
        <end position="21"/>
    </location>
</feature>
<keyword evidence="10" id="KW-0966">Cell projection</keyword>
<keyword evidence="6 7" id="KW-0472">Membrane</keyword>
<evidence type="ECO:0000256" key="2">
    <source>
        <dbReference type="ARBA" id="ARBA00021897"/>
    </source>
</evidence>
<name>A0A7Y0HHX7_9PROT</name>
<dbReference type="SUPFAM" id="SSF101801">
    <property type="entry name" value="Surface presentation of antigens (SPOA)"/>
    <property type="match status" value="1"/>
</dbReference>
<dbReference type="GO" id="GO:0003774">
    <property type="term" value="F:cytoskeletal motor activity"/>
    <property type="evidence" value="ECO:0007669"/>
    <property type="project" value="UniProtKB-UniRule"/>
</dbReference>
<keyword evidence="10" id="KW-0969">Cilium</keyword>
<evidence type="ECO:0000313" key="11">
    <source>
        <dbReference type="Proteomes" id="UP000539372"/>
    </source>
</evidence>
<keyword evidence="5 7" id="KW-0283">Flagellar rotation</keyword>